<evidence type="ECO:0000259" key="2">
    <source>
        <dbReference type="PROSITE" id="PS50141"/>
    </source>
</evidence>
<dbReference type="SMART" id="SM00552">
    <property type="entry name" value="ADEAMc"/>
    <property type="match status" value="1"/>
</dbReference>
<feature type="region of interest" description="Disordered" evidence="1">
    <location>
        <begin position="123"/>
        <end position="161"/>
    </location>
</feature>
<reference evidence="3 4" key="2">
    <citation type="submission" date="2019-01" db="EMBL/GenBank/DDBJ databases">
        <title>A chromosome length genome reference of the Java medaka (oryzias javanicus).</title>
        <authorList>
            <person name="Herpin A."/>
            <person name="Takehana Y."/>
            <person name="Naruse K."/>
            <person name="Ansai S."/>
            <person name="Kawaguchi M."/>
        </authorList>
    </citation>
    <scope>NUCLEOTIDE SEQUENCE [LARGE SCALE GENOMIC DNA]</scope>
    <source>
        <strain evidence="3">RS831</strain>
        <tissue evidence="3">Whole body</tissue>
    </source>
</reference>
<sequence length="546" mass="61000">MTTHTYTLSYEALVWLRTHMEAFSGESRDCSFSPSFRRLEFLLSSHAPRDIPVYSPGNYQRIGSLDDKLSDENVGGLSNTDDYVVHEHLDEAASLEEGDGPTVDVASVHGCKSELISENLLLESKEEDSDDDDDDPAVISQFGMTPVEDEELQMDQKTPDENTKDKVWQTEWHSDHMAALSNEKFDNLLEGCPDFHGCKSHMAAFVLIKEMPDTAGRPCELYSVVALGAGRSTSAKWLSYNGMMVHDCHAIVIARRALLRFLYKELILFFSADPKGKHSCIFEKSADSHLLQLKPQISLHLYANHFPEGTNENFSFQSSLSMRTTMKLQYHTKGSLVPIVYLDPSQWSAKVCCISEINKLCRWTVTGVQGALLSHFIEPLYITSMVLGVQKILLKEVSDVTNNQLGDGWQSFLPPPYKRQNIHFLCAERAGPEVTSPLYSKVGINWCLGDEDVEVLDASKGVVVEGSPCVSGPDLSSRVCKRALCSYFRQVAQLAGHTHLLKVPTYLSIKDEATNYQAVKDLVKQQFLTIGAGPWNSKKLVDRFSV</sequence>
<name>A0A3S2MPY0_ORYJA</name>
<dbReference type="EMBL" id="CM012450">
    <property type="protein sequence ID" value="RVE64080.1"/>
    <property type="molecule type" value="Genomic_DNA"/>
</dbReference>
<dbReference type="GO" id="GO:0005737">
    <property type="term" value="C:cytoplasm"/>
    <property type="evidence" value="ECO:0007669"/>
    <property type="project" value="TreeGrafter"/>
</dbReference>
<gene>
    <name evidence="3" type="ORF">OJAV_G00142650</name>
</gene>
<feature type="domain" description="A to I editase" evidence="2">
    <location>
        <begin position="226"/>
        <end position="538"/>
    </location>
</feature>
<dbReference type="InterPro" id="IPR002466">
    <property type="entry name" value="A_deamin"/>
</dbReference>
<dbReference type="GO" id="GO:0006382">
    <property type="term" value="P:adenosine to inosine editing"/>
    <property type="evidence" value="ECO:0007669"/>
    <property type="project" value="TreeGrafter"/>
</dbReference>
<dbReference type="PROSITE" id="PS50141">
    <property type="entry name" value="A_DEAMIN_EDITASE"/>
    <property type="match status" value="1"/>
</dbReference>
<evidence type="ECO:0000313" key="3">
    <source>
        <dbReference type="EMBL" id="RVE64080.1"/>
    </source>
</evidence>
<dbReference type="GO" id="GO:0008251">
    <property type="term" value="F:tRNA-specific adenosine deaminase activity"/>
    <property type="evidence" value="ECO:0007669"/>
    <property type="project" value="TreeGrafter"/>
</dbReference>
<accession>A0A3S2MPY0</accession>
<evidence type="ECO:0000313" key="4">
    <source>
        <dbReference type="Proteomes" id="UP000283210"/>
    </source>
</evidence>
<dbReference type="OrthoDB" id="10268011at2759"/>
<evidence type="ECO:0000256" key="1">
    <source>
        <dbReference type="SAM" id="MobiDB-lite"/>
    </source>
</evidence>
<dbReference type="AlphaFoldDB" id="A0A3S2MPY0"/>
<dbReference type="GO" id="GO:0005730">
    <property type="term" value="C:nucleolus"/>
    <property type="evidence" value="ECO:0007669"/>
    <property type="project" value="TreeGrafter"/>
</dbReference>
<dbReference type="GO" id="GO:0003725">
    <property type="term" value="F:double-stranded RNA binding"/>
    <property type="evidence" value="ECO:0007669"/>
    <property type="project" value="TreeGrafter"/>
</dbReference>
<proteinExistence type="predicted"/>
<dbReference type="PANTHER" id="PTHR10910">
    <property type="entry name" value="EUKARYOTE SPECIFIC DSRNA BINDING PROTEIN"/>
    <property type="match status" value="1"/>
</dbReference>
<dbReference type="Proteomes" id="UP000283210">
    <property type="component" value="Chromosome 14"/>
</dbReference>
<organism evidence="3 4">
    <name type="scientific">Oryzias javanicus</name>
    <name type="common">Javanese ricefish</name>
    <name type="synonym">Aplocheilus javanicus</name>
    <dbReference type="NCBI Taxonomy" id="123683"/>
    <lineage>
        <taxon>Eukaryota</taxon>
        <taxon>Metazoa</taxon>
        <taxon>Chordata</taxon>
        <taxon>Craniata</taxon>
        <taxon>Vertebrata</taxon>
        <taxon>Euteleostomi</taxon>
        <taxon>Actinopterygii</taxon>
        <taxon>Neopterygii</taxon>
        <taxon>Teleostei</taxon>
        <taxon>Neoteleostei</taxon>
        <taxon>Acanthomorphata</taxon>
        <taxon>Ovalentaria</taxon>
        <taxon>Atherinomorphae</taxon>
        <taxon>Beloniformes</taxon>
        <taxon>Adrianichthyidae</taxon>
        <taxon>Oryziinae</taxon>
        <taxon>Oryzias</taxon>
    </lineage>
</organism>
<dbReference type="GO" id="GO:0006396">
    <property type="term" value="P:RNA processing"/>
    <property type="evidence" value="ECO:0007669"/>
    <property type="project" value="InterPro"/>
</dbReference>
<dbReference type="PANTHER" id="PTHR10910:SF106">
    <property type="entry name" value="ADENOSINE DEAMINASE DOMAIN-CONTAINING PROTEIN 2"/>
    <property type="match status" value="1"/>
</dbReference>
<reference evidence="3 4" key="1">
    <citation type="submission" date="2018-11" db="EMBL/GenBank/DDBJ databases">
        <authorList>
            <person name="Lopez-Roques C."/>
            <person name="Donnadieu C."/>
            <person name="Bouchez O."/>
            <person name="Klopp C."/>
            <person name="Cabau C."/>
            <person name="Zahm M."/>
        </authorList>
    </citation>
    <scope>NUCLEOTIDE SEQUENCE [LARGE SCALE GENOMIC DNA]</scope>
    <source>
        <strain evidence="3">RS831</strain>
        <tissue evidence="3">Whole body</tissue>
    </source>
</reference>
<keyword evidence="4" id="KW-1185">Reference proteome</keyword>
<dbReference type="GO" id="GO:0003726">
    <property type="term" value="F:double-stranded RNA adenosine deaminase activity"/>
    <property type="evidence" value="ECO:0007669"/>
    <property type="project" value="TreeGrafter"/>
</dbReference>
<protein>
    <recommendedName>
        <fullName evidence="2">A to I editase domain-containing protein</fullName>
    </recommendedName>
</protein>
<dbReference type="Pfam" id="PF02137">
    <property type="entry name" value="A_deamin"/>
    <property type="match status" value="1"/>
</dbReference>
<feature type="compositionally biased region" description="Acidic residues" evidence="1">
    <location>
        <begin position="125"/>
        <end position="136"/>
    </location>
</feature>